<sequence length="142" mass="15454">MELKKQIKFLFGKLSNQKIKDATSLRKSNQNPKLQFVQSWHGKHKKPILNTRNQTCARGCAWVNCTCTVVCPPIATLEVFTACAVKLPGCKRNCCCFKLLCRISCNWAGVIGLPVTAAVAPTTALAWAGVPDTISRCVAACS</sequence>
<name>A0A1Y1KYI2_PHOPY</name>
<reference evidence="1" key="1">
    <citation type="journal article" date="2016" name="Sci. Rep.">
        <title>Molecular characterization of firefly nuptial gifts: a multi-omics approach sheds light on postcopulatory sexual selection.</title>
        <authorList>
            <person name="Al-Wathiqui N."/>
            <person name="Fallon T.R."/>
            <person name="South A."/>
            <person name="Weng J.K."/>
            <person name="Lewis S.M."/>
        </authorList>
    </citation>
    <scope>NUCLEOTIDE SEQUENCE</scope>
</reference>
<organism evidence="1">
    <name type="scientific">Photinus pyralis</name>
    <name type="common">Common eastern firefly</name>
    <name type="synonym">Lampyris pyralis</name>
    <dbReference type="NCBI Taxonomy" id="7054"/>
    <lineage>
        <taxon>Eukaryota</taxon>
        <taxon>Metazoa</taxon>
        <taxon>Ecdysozoa</taxon>
        <taxon>Arthropoda</taxon>
        <taxon>Hexapoda</taxon>
        <taxon>Insecta</taxon>
        <taxon>Pterygota</taxon>
        <taxon>Neoptera</taxon>
        <taxon>Endopterygota</taxon>
        <taxon>Coleoptera</taxon>
        <taxon>Polyphaga</taxon>
        <taxon>Elateriformia</taxon>
        <taxon>Elateroidea</taxon>
        <taxon>Lampyridae</taxon>
        <taxon>Lampyrinae</taxon>
        <taxon>Photinus</taxon>
    </lineage>
</organism>
<accession>A0A1Y1KYI2</accession>
<proteinExistence type="predicted"/>
<dbReference type="AlphaFoldDB" id="A0A1Y1KYI2"/>
<dbReference type="EMBL" id="GEZM01073889">
    <property type="protein sequence ID" value="JAV64745.1"/>
    <property type="molecule type" value="Transcribed_RNA"/>
</dbReference>
<evidence type="ECO:0000313" key="1">
    <source>
        <dbReference type="EMBL" id="JAV64745.1"/>
    </source>
</evidence>
<protein>
    <submittedName>
        <fullName evidence="1">Uncharacterized protein</fullName>
    </submittedName>
</protein>